<feature type="region of interest" description="Disordered" evidence="1">
    <location>
        <begin position="143"/>
        <end position="166"/>
    </location>
</feature>
<sequence length="166" mass="18082">MEISPSLIDFLAKAGAVVVGLSGLIGLLVKIRRKTELDRIREQLDVIERLPTEDARTGRALTHVFERLEKFQNDQFAKSRDVSGAAIGLVIVALFGVAGVWLLSLGGWWNVGQIVAVPLALFGLIGFVMSIVPRVRDENGNVVAGRKHSNDAEDKEDNDAPTVDRP</sequence>
<keyword evidence="2" id="KW-1133">Transmembrane helix</keyword>
<gene>
    <name evidence="3" type="ORF">CXR23_07040</name>
</gene>
<name>A0A3T0DCG3_BREAU</name>
<organism evidence="3 4">
    <name type="scientific">Brevibacterium aurantiacum</name>
    <dbReference type="NCBI Taxonomy" id="273384"/>
    <lineage>
        <taxon>Bacteria</taxon>
        <taxon>Bacillati</taxon>
        <taxon>Actinomycetota</taxon>
        <taxon>Actinomycetes</taxon>
        <taxon>Micrococcales</taxon>
        <taxon>Brevibacteriaceae</taxon>
        <taxon>Brevibacterium</taxon>
    </lineage>
</organism>
<feature type="transmembrane region" description="Helical" evidence="2">
    <location>
        <begin position="12"/>
        <end position="31"/>
    </location>
</feature>
<protein>
    <submittedName>
        <fullName evidence="3">Uncharacterized protein</fullName>
    </submittedName>
</protein>
<reference evidence="3 4" key="1">
    <citation type="submission" date="2017-12" db="EMBL/GenBank/DDBJ databases">
        <authorList>
            <person name="Levesque S."/>
        </authorList>
    </citation>
    <scope>NUCLEOTIDE SEQUENCE [LARGE SCALE GENOMIC DNA]</scope>
    <source>
        <strain evidence="3 4">SMQ-1417</strain>
    </source>
</reference>
<proteinExistence type="predicted"/>
<evidence type="ECO:0000313" key="4">
    <source>
        <dbReference type="Proteomes" id="UP000283000"/>
    </source>
</evidence>
<dbReference type="RefSeq" id="WP_127362864.1">
    <property type="nucleotide sequence ID" value="NZ_CP025330.1"/>
</dbReference>
<feature type="transmembrane region" description="Helical" evidence="2">
    <location>
        <begin position="108"/>
        <end position="132"/>
    </location>
</feature>
<keyword evidence="2" id="KW-0472">Membrane</keyword>
<feature type="transmembrane region" description="Helical" evidence="2">
    <location>
        <begin position="82"/>
        <end position="102"/>
    </location>
</feature>
<evidence type="ECO:0000313" key="3">
    <source>
        <dbReference type="EMBL" id="AZT92925.1"/>
    </source>
</evidence>
<evidence type="ECO:0000256" key="1">
    <source>
        <dbReference type="SAM" id="MobiDB-lite"/>
    </source>
</evidence>
<dbReference type="EMBL" id="CP025330">
    <property type="protein sequence ID" value="AZT92925.1"/>
    <property type="molecule type" value="Genomic_DNA"/>
</dbReference>
<accession>A0A3T0DCG3</accession>
<dbReference type="AlphaFoldDB" id="A0A3T0DCG3"/>
<evidence type="ECO:0000256" key="2">
    <source>
        <dbReference type="SAM" id="Phobius"/>
    </source>
</evidence>
<reference evidence="3 4" key="2">
    <citation type="submission" date="2019-01" db="EMBL/GenBank/DDBJ databases">
        <title>Comparative genomic analysis of Brevibacterium aurantiacum sheds light on its evolution and its adaptation to smear-ripened cheeses.</title>
        <authorList>
            <person name="Moineau S."/>
        </authorList>
    </citation>
    <scope>NUCLEOTIDE SEQUENCE [LARGE SCALE GENOMIC DNA]</scope>
    <source>
        <strain evidence="3 4">SMQ-1417</strain>
    </source>
</reference>
<keyword evidence="2" id="KW-0812">Transmembrane</keyword>
<dbReference type="Proteomes" id="UP000283000">
    <property type="component" value="Chromosome"/>
</dbReference>